<sequence>MARGAVYFAGMAKTQLRDLIRSRLRQRKLDEAFEDDLISDLIAEKHYYCSVHSLRPSQFRMTYRPGGGYDFYGNFDPKGWHKVSWAQCLAPRNQNDWIESALRLASAPFLAARRHAFPVCERCGLLASTEVDHVSPEFQEIAREAMLQMSASEFHEAFGGFDWWSEEPFTLPADNSALLYTLHAHQSVTLQAVCKDCHLRNAADRKARKKVST</sequence>
<keyword evidence="2" id="KW-1185">Reference proteome</keyword>
<accession>A0AAQ1ST90</accession>
<name>A0AAQ1ST90_9PSED</name>
<organism evidence="1 2">
    <name type="scientific">Pseudomonas inefficax</name>
    <dbReference type="NCBI Taxonomy" id="2078786"/>
    <lineage>
        <taxon>Bacteria</taxon>
        <taxon>Pseudomonadati</taxon>
        <taxon>Pseudomonadota</taxon>
        <taxon>Gammaproteobacteria</taxon>
        <taxon>Pseudomonadales</taxon>
        <taxon>Pseudomonadaceae</taxon>
        <taxon>Pseudomonas</taxon>
    </lineage>
</organism>
<comment type="caution">
    <text evidence="1">The sequence shown here is derived from an EMBL/GenBank/DDBJ whole genome shotgun (WGS) entry which is preliminary data.</text>
</comment>
<dbReference type="RefSeq" id="WP_133970799.1">
    <property type="nucleotide sequence ID" value="NZ_OPYN01000085.1"/>
</dbReference>
<reference evidence="1 2" key="1">
    <citation type="submission" date="2018-02" db="EMBL/GenBank/DDBJ databases">
        <authorList>
            <person name="Dubost A."/>
        </authorList>
    </citation>
    <scope>NUCLEOTIDE SEQUENCE [LARGE SCALE GENOMIC DNA]</scope>
    <source>
        <strain evidence="2">JV551A3</strain>
    </source>
</reference>
<dbReference type="AlphaFoldDB" id="A0AAQ1ST90"/>
<proteinExistence type="predicted"/>
<dbReference type="Proteomes" id="UP000294335">
    <property type="component" value="Unassembled WGS sequence"/>
</dbReference>
<dbReference type="EMBL" id="OPYN01000085">
    <property type="protein sequence ID" value="SPO60428.1"/>
    <property type="molecule type" value="Genomic_DNA"/>
</dbReference>
<protein>
    <submittedName>
        <fullName evidence="1">Uncharacterized protein</fullName>
    </submittedName>
</protein>
<gene>
    <name evidence="1" type="ORF">JV551A3_V1_850049</name>
</gene>
<evidence type="ECO:0000313" key="2">
    <source>
        <dbReference type="Proteomes" id="UP000294335"/>
    </source>
</evidence>
<evidence type="ECO:0000313" key="1">
    <source>
        <dbReference type="EMBL" id="SPO60428.1"/>
    </source>
</evidence>